<protein>
    <submittedName>
        <fullName evidence="1">Uncharacterized protein</fullName>
    </submittedName>
</protein>
<name>E6V2W7_VARPE</name>
<accession>E6V2W7</accession>
<organism evidence="1 2">
    <name type="scientific">Variovorax paradoxus (strain EPS)</name>
    <dbReference type="NCBI Taxonomy" id="595537"/>
    <lineage>
        <taxon>Bacteria</taxon>
        <taxon>Pseudomonadati</taxon>
        <taxon>Pseudomonadota</taxon>
        <taxon>Betaproteobacteria</taxon>
        <taxon>Burkholderiales</taxon>
        <taxon>Comamonadaceae</taxon>
        <taxon>Variovorax</taxon>
    </lineage>
</organism>
<reference evidence="2" key="1">
    <citation type="submission" date="2010-12" db="EMBL/GenBank/DDBJ databases">
        <title>Complete sequence of Variovorax paradoxus EPS.</title>
        <authorList>
            <consortium name="US DOE Joint Genome Institute"/>
            <person name="Lucas S."/>
            <person name="Copeland A."/>
            <person name="Lapidus A."/>
            <person name="Cheng J.-F."/>
            <person name="Goodwin L."/>
            <person name="Pitluck S."/>
            <person name="Teshima H."/>
            <person name="Detter J.C."/>
            <person name="Han C."/>
            <person name="Tapia R."/>
            <person name="Land M."/>
            <person name="Hauser L."/>
            <person name="Kyrpides N."/>
            <person name="Ivanova N."/>
            <person name="Ovchinnikova G."/>
            <person name="Orwin P."/>
            <person name="Han J.-I.G."/>
            <person name="Woyke T."/>
        </authorList>
    </citation>
    <scope>NUCLEOTIDE SEQUENCE [LARGE SCALE GENOMIC DNA]</scope>
    <source>
        <strain evidence="2">EPS</strain>
    </source>
</reference>
<evidence type="ECO:0000313" key="1">
    <source>
        <dbReference type="EMBL" id="ADU38033.1"/>
    </source>
</evidence>
<dbReference type="eggNOG" id="ENOG502ZWYK">
    <property type="taxonomic scope" value="Bacteria"/>
</dbReference>
<dbReference type="KEGG" id="vpe:Varpa_3852"/>
<proteinExistence type="predicted"/>
<sequence>MNRLSMSPSRNIALTVHELEAGEFYWVLMEEAADGDAAENDRRHVYVPLEAAHDPYASYSNALVAGVAVMRRLFGAEGKTA</sequence>
<dbReference type="Proteomes" id="UP000008917">
    <property type="component" value="Chromosome"/>
</dbReference>
<evidence type="ECO:0000313" key="2">
    <source>
        <dbReference type="Proteomes" id="UP000008917"/>
    </source>
</evidence>
<gene>
    <name evidence="1" type="ordered locus">Varpa_3852</name>
</gene>
<reference evidence="1 2" key="2">
    <citation type="journal article" date="2013" name="Genome Announc.">
        <title>Genome of the Root-Associated Plant Growth-Promoting Bacterium Variovorax paradoxus Strain EPS.</title>
        <authorList>
            <person name="Han J.I."/>
            <person name="Spain J.C."/>
            <person name="Leadbetter J.R."/>
            <person name="Ovchinnikova G."/>
            <person name="Goodwin L.A."/>
            <person name="Han C.S."/>
            <person name="Woyke T."/>
            <person name="Davenport K.W."/>
            <person name="Orwin P.M."/>
        </authorList>
    </citation>
    <scope>NUCLEOTIDE SEQUENCE [LARGE SCALE GENOMIC DNA]</scope>
    <source>
        <strain evidence="1 2">EPS</strain>
    </source>
</reference>
<dbReference type="AlphaFoldDB" id="E6V2W7"/>
<dbReference type="HOGENOM" id="CLU_2572903_0_0_4"/>
<dbReference type="EMBL" id="CP002417">
    <property type="protein sequence ID" value="ADU38033.1"/>
    <property type="molecule type" value="Genomic_DNA"/>
</dbReference>